<comment type="caution">
    <text evidence="1">The sequence shown here is derived from an EMBL/GenBank/DDBJ whole genome shotgun (WGS) entry which is preliminary data.</text>
</comment>
<name>A0A9X3E5G9_9HYPH</name>
<dbReference type="AlphaFoldDB" id="A0A9X3E5G9"/>
<evidence type="ECO:0000313" key="2">
    <source>
        <dbReference type="Proteomes" id="UP001144805"/>
    </source>
</evidence>
<dbReference type="RefSeq" id="WP_266340437.1">
    <property type="nucleotide sequence ID" value="NZ_JAPKNK010000010.1"/>
</dbReference>
<sequence length="123" mass="13216">MTGWRGLEAAVDRRIGLAFGETVRLSFLKGGVVDPARPAVDIRAVLHVGGDDSKPVGDSADRYRSRLSLGEAELFIDRTAYSGPMPRQGDGVRASDRAGQPWFEVAGVSDRYSNLIVLTLGAK</sequence>
<proteinExistence type="predicted"/>
<accession>A0A9X3E5G9</accession>
<gene>
    <name evidence="1" type="ORF">OSH07_19925</name>
</gene>
<keyword evidence="2" id="KW-1185">Reference proteome</keyword>
<dbReference type="EMBL" id="JAPKNK010000010">
    <property type="protein sequence ID" value="MCX5571478.1"/>
    <property type="molecule type" value="Genomic_DNA"/>
</dbReference>
<reference evidence="1" key="1">
    <citation type="submission" date="2022-11" db="EMBL/GenBank/DDBJ databases">
        <title>Biodiversity and phylogenetic relationships of bacteria.</title>
        <authorList>
            <person name="Machado R.A.R."/>
            <person name="Bhat A."/>
            <person name="Loulou A."/>
            <person name="Kallel S."/>
        </authorList>
    </citation>
    <scope>NUCLEOTIDE SEQUENCE</scope>
    <source>
        <strain evidence="1">K-TC2</strain>
    </source>
</reference>
<evidence type="ECO:0000313" key="1">
    <source>
        <dbReference type="EMBL" id="MCX5571478.1"/>
    </source>
</evidence>
<dbReference type="Proteomes" id="UP001144805">
    <property type="component" value="Unassembled WGS sequence"/>
</dbReference>
<protein>
    <submittedName>
        <fullName evidence="1">Uncharacterized protein</fullName>
    </submittedName>
</protein>
<organism evidence="1 2">
    <name type="scientific">Kaistia nematophila</name>
    <dbReference type="NCBI Taxonomy" id="2994654"/>
    <lineage>
        <taxon>Bacteria</taxon>
        <taxon>Pseudomonadati</taxon>
        <taxon>Pseudomonadota</taxon>
        <taxon>Alphaproteobacteria</taxon>
        <taxon>Hyphomicrobiales</taxon>
        <taxon>Kaistiaceae</taxon>
        <taxon>Kaistia</taxon>
    </lineage>
</organism>